<keyword evidence="10" id="KW-0969">Cilium</keyword>
<dbReference type="Pfam" id="PF21158">
    <property type="entry name" value="flgK_1st_1"/>
    <property type="match status" value="2"/>
</dbReference>
<organism evidence="10 11">
    <name type="scientific">Chitiniphilus purpureus</name>
    <dbReference type="NCBI Taxonomy" id="2981137"/>
    <lineage>
        <taxon>Bacteria</taxon>
        <taxon>Pseudomonadati</taxon>
        <taxon>Pseudomonadota</taxon>
        <taxon>Betaproteobacteria</taxon>
        <taxon>Neisseriales</taxon>
        <taxon>Chitinibacteraceae</taxon>
        <taxon>Chitiniphilus</taxon>
    </lineage>
</organism>
<feature type="domain" description="Flagellar hook-associated protein 1 D2-like" evidence="8">
    <location>
        <begin position="422"/>
        <end position="501"/>
    </location>
</feature>
<evidence type="ECO:0000259" key="8">
    <source>
        <dbReference type="Pfam" id="PF21158"/>
    </source>
</evidence>
<dbReference type="PRINTS" id="PR01005">
    <property type="entry name" value="FLGHOOKAP1"/>
</dbReference>
<dbReference type="Proteomes" id="UP001061302">
    <property type="component" value="Chromosome"/>
</dbReference>
<dbReference type="EMBL" id="CP106753">
    <property type="protein sequence ID" value="UXY17018.1"/>
    <property type="molecule type" value="Genomic_DNA"/>
</dbReference>
<dbReference type="InterPro" id="IPR010930">
    <property type="entry name" value="Flg_bb/hook_C_dom"/>
</dbReference>
<evidence type="ECO:0000313" key="11">
    <source>
        <dbReference type="Proteomes" id="UP001061302"/>
    </source>
</evidence>
<keyword evidence="10" id="KW-0282">Flagellum</keyword>
<evidence type="ECO:0000256" key="6">
    <source>
        <dbReference type="ARBA" id="ARBA00023143"/>
    </source>
</evidence>
<evidence type="ECO:0000256" key="5">
    <source>
        <dbReference type="ARBA" id="ARBA00022525"/>
    </source>
</evidence>
<evidence type="ECO:0000313" key="10">
    <source>
        <dbReference type="EMBL" id="UXY17018.1"/>
    </source>
</evidence>
<dbReference type="InterPro" id="IPR002371">
    <property type="entry name" value="FlgK"/>
</dbReference>
<evidence type="ECO:0000256" key="2">
    <source>
        <dbReference type="ARBA" id="ARBA00004613"/>
    </source>
</evidence>
<keyword evidence="11" id="KW-1185">Reference proteome</keyword>
<evidence type="ECO:0000256" key="3">
    <source>
        <dbReference type="ARBA" id="ARBA00009677"/>
    </source>
</evidence>
<dbReference type="Pfam" id="PF06429">
    <property type="entry name" value="Flg_bbr_C"/>
    <property type="match status" value="1"/>
</dbReference>
<dbReference type="InterPro" id="IPR053927">
    <property type="entry name" value="FlgK_helical"/>
</dbReference>
<evidence type="ECO:0000256" key="4">
    <source>
        <dbReference type="ARBA" id="ARBA00016244"/>
    </source>
</evidence>
<feature type="domain" description="Flagellar hook-associated protein FlgK helical" evidence="9">
    <location>
        <begin position="93"/>
        <end position="326"/>
    </location>
</feature>
<feature type="domain" description="Flagellar basal-body/hook protein C-terminal" evidence="7">
    <location>
        <begin position="689"/>
        <end position="727"/>
    </location>
</feature>
<dbReference type="SUPFAM" id="SSF64518">
    <property type="entry name" value="Phase 1 flagellin"/>
    <property type="match status" value="2"/>
</dbReference>
<evidence type="ECO:0000259" key="7">
    <source>
        <dbReference type="Pfam" id="PF06429"/>
    </source>
</evidence>
<comment type="similarity">
    <text evidence="3">Belongs to the flagella basal body rod proteins family.</text>
</comment>
<keyword evidence="6" id="KW-0975">Bacterial flagellum</keyword>
<evidence type="ECO:0000256" key="1">
    <source>
        <dbReference type="ARBA" id="ARBA00004365"/>
    </source>
</evidence>
<keyword evidence="10" id="KW-0966">Cell projection</keyword>
<evidence type="ECO:0000259" key="9">
    <source>
        <dbReference type="Pfam" id="PF22638"/>
    </source>
</evidence>
<comment type="subcellular location">
    <subcellularLocation>
        <location evidence="1">Bacterial flagellum</location>
    </subcellularLocation>
    <subcellularLocation>
        <location evidence="2">Secreted</location>
    </subcellularLocation>
</comment>
<dbReference type="InterPro" id="IPR049119">
    <property type="entry name" value="FlgK_D2-like"/>
</dbReference>
<accession>A0ABY6DTF6</accession>
<dbReference type="RefSeq" id="WP_263126446.1">
    <property type="nucleotide sequence ID" value="NZ_CP106753.1"/>
</dbReference>
<keyword evidence="5" id="KW-0964">Secreted</keyword>
<gene>
    <name evidence="10" type="primary">flgK</name>
    <name evidence="10" type="ORF">N8I74_08415</name>
</gene>
<name>A0ABY6DTF6_9NEIS</name>
<proteinExistence type="inferred from homology"/>
<dbReference type="PANTHER" id="PTHR30033">
    <property type="entry name" value="FLAGELLAR HOOK-ASSOCIATED PROTEIN 1"/>
    <property type="match status" value="1"/>
</dbReference>
<dbReference type="PANTHER" id="PTHR30033:SF1">
    <property type="entry name" value="FLAGELLAR HOOK-ASSOCIATED PROTEIN 1"/>
    <property type="match status" value="1"/>
</dbReference>
<dbReference type="NCBIfam" id="TIGR02492">
    <property type="entry name" value="flgK_ends"/>
    <property type="match status" value="1"/>
</dbReference>
<protein>
    <recommendedName>
        <fullName evidence="4">Flagellar hook-associated protein 1</fullName>
    </recommendedName>
</protein>
<feature type="domain" description="Flagellar hook-associated protein 1 D2-like" evidence="8">
    <location>
        <begin position="348"/>
        <end position="401"/>
    </location>
</feature>
<reference evidence="10" key="1">
    <citation type="submission" date="2022-10" db="EMBL/GenBank/DDBJ databases">
        <title>Chitiniphilus purpureus sp. nov., a novel chitin-degrading bacterium isolated from crawfish pond sediment.</title>
        <authorList>
            <person name="Li K."/>
        </authorList>
    </citation>
    <scope>NUCLEOTIDE SEQUENCE</scope>
    <source>
        <strain evidence="10">CD1</strain>
    </source>
</reference>
<sequence>MASSVFSIGVSGLNAANLGLVTTGHNISNVNTPGYSRQYLKQSAPYPQMTGSGFVGLGVKIDSVQRVYDQFLTRQVQTSQATASYLQTYLSHLEEIDNVVADPTAGVSPALQSFFSAVQNVSTNPADTAARSALIASAQTLVNRFQTFEQRLAESYDTLNGEITNTVGNINAVGRQIAELNRQISIQSASGQTPNDLLDQRDQALRDLNRYIKATTVTQSDGTLNVFIGNGQNLVVGGQSIELAAEPSPADPSRLAVVYKQNGNNVYLPEGQLEGGQLQGLLRYRSASLDLARNSLAQVALGFAQTFNAQHSAGQDLYGNIGTDFFSLPTANAFDTTLNGATIRVTAPPTAIPGSDFALAYDGTNYTLRRLSDNQSVSITPAQLAGGHAALGVTVQLTAGAPGSAGSTDWSFPPALGNIDFNTLNTGNAELGGYISDVAKLTNSNYEFGFDGTNYVLTRQKDGQKTVFTPAQMAAGIQHDGLALRIDSGTMNAGDRFTVKPLEGLIRGMGVAISDPRNVAAASPIVASQAAANTGKLTITQPAVDAPSAVTTDAAINPALKNPVSIQFTGAATFTITDTVTGVTSAPQTYTAGMQVNFNGWSMKLDGQPAVGDVINVKPNVAGSADNRNALALGTLQTRRILNGGTSTYQETYGQMVSTIGIQTNEAQVMSDAQDAILAQAETARDAVAGVNIDEEAANLLRYQQAYVAASKVIQIAQEAFDQIANIAS</sequence>
<dbReference type="Pfam" id="PF22638">
    <property type="entry name" value="FlgK_D1"/>
    <property type="match status" value="1"/>
</dbReference>